<keyword evidence="4" id="KW-1185">Reference proteome</keyword>
<evidence type="ECO:0000256" key="1">
    <source>
        <dbReference type="ARBA" id="ARBA00022801"/>
    </source>
</evidence>
<dbReference type="InterPro" id="IPR051056">
    <property type="entry name" value="Glycosyl_Hydrolase_73"/>
</dbReference>
<dbReference type="GO" id="GO:0004040">
    <property type="term" value="F:amidase activity"/>
    <property type="evidence" value="ECO:0007669"/>
    <property type="project" value="InterPro"/>
</dbReference>
<sequence>MSPQDFIASLAPAARASAENTRIPASFVVAEGALESGWGTSRLAVEGFNLFGVKADASWHGPVLAMPTREYLGGQWVMVPANWRKYGDWLGSITDHASFLLENPRYQPAFACTSGAAFAEAIAKAGYATDPQYAAKIASIIGTHGLDALDVPDAAGSDSATPR</sequence>
<feature type="domain" description="Mannosyl-glycoprotein endo-beta-N-acetylglucosamidase-like" evidence="2">
    <location>
        <begin position="2"/>
        <end position="150"/>
    </location>
</feature>
<dbReference type="Gene3D" id="1.10.530.10">
    <property type="match status" value="1"/>
</dbReference>
<dbReference type="PRINTS" id="PR01002">
    <property type="entry name" value="FLGFLGJ"/>
</dbReference>
<dbReference type="AlphaFoldDB" id="A0A494XQP4"/>
<dbReference type="SMART" id="SM00047">
    <property type="entry name" value="LYZ2"/>
    <property type="match status" value="1"/>
</dbReference>
<evidence type="ECO:0000259" key="2">
    <source>
        <dbReference type="SMART" id="SM00047"/>
    </source>
</evidence>
<dbReference type="InterPro" id="IPR002901">
    <property type="entry name" value="MGlyc_endo_b_GlcNAc-like_dom"/>
</dbReference>
<reference evidence="3 4" key="1">
    <citation type="submission" date="2018-10" db="EMBL/GenBank/DDBJ databases">
        <title>Paraburkholderia sp. 7MK8-2, isolated from soil.</title>
        <authorList>
            <person name="Gao Z.-H."/>
            <person name="Qiu L.-H."/>
        </authorList>
    </citation>
    <scope>NUCLEOTIDE SEQUENCE [LARGE SCALE GENOMIC DNA]</scope>
    <source>
        <strain evidence="3 4">7MK8-2</strain>
    </source>
</reference>
<dbReference type="OrthoDB" id="289937at2"/>
<name>A0A494XQP4_9BURK</name>
<dbReference type="Gene3D" id="2.10.70.40">
    <property type="entry name" value="peptidoglycan hydrolase"/>
    <property type="match status" value="1"/>
</dbReference>
<dbReference type="PANTHER" id="PTHR33308:SF9">
    <property type="entry name" value="PEPTIDOGLYCAN HYDROLASE FLGJ"/>
    <property type="match status" value="1"/>
</dbReference>
<dbReference type="PANTHER" id="PTHR33308">
    <property type="entry name" value="PEPTIDOGLYCAN HYDROLASE FLGJ"/>
    <property type="match status" value="1"/>
</dbReference>
<dbReference type="RefSeq" id="WP_121276319.1">
    <property type="nucleotide sequence ID" value="NZ_RBZV01000002.1"/>
</dbReference>
<organism evidence="3 4">
    <name type="scientific">Trinickia fusca</name>
    <dbReference type="NCBI Taxonomy" id="2419777"/>
    <lineage>
        <taxon>Bacteria</taxon>
        <taxon>Pseudomonadati</taxon>
        <taxon>Pseudomonadota</taxon>
        <taxon>Betaproteobacteria</taxon>
        <taxon>Burkholderiales</taxon>
        <taxon>Burkholderiaceae</taxon>
        <taxon>Trinickia</taxon>
    </lineage>
</organism>
<dbReference type="GO" id="GO:0071973">
    <property type="term" value="P:bacterial-type flagellum-dependent cell motility"/>
    <property type="evidence" value="ECO:0007669"/>
    <property type="project" value="TreeGrafter"/>
</dbReference>
<gene>
    <name evidence="3" type="ORF">D7S89_05180</name>
</gene>
<evidence type="ECO:0000313" key="4">
    <source>
        <dbReference type="Proteomes" id="UP000280434"/>
    </source>
</evidence>
<dbReference type="Pfam" id="PF01832">
    <property type="entry name" value="Glucosaminidase"/>
    <property type="match status" value="1"/>
</dbReference>
<dbReference type="EMBL" id="RBZV01000002">
    <property type="protein sequence ID" value="RKP50499.1"/>
    <property type="molecule type" value="Genomic_DNA"/>
</dbReference>
<accession>A0A494XQP4</accession>
<evidence type="ECO:0000313" key="3">
    <source>
        <dbReference type="EMBL" id="RKP50499.1"/>
    </source>
</evidence>
<dbReference type="Proteomes" id="UP000280434">
    <property type="component" value="Unassembled WGS sequence"/>
</dbReference>
<comment type="caution">
    <text evidence="3">The sequence shown here is derived from an EMBL/GenBank/DDBJ whole genome shotgun (WGS) entry which is preliminary data.</text>
</comment>
<proteinExistence type="predicted"/>
<protein>
    <submittedName>
        <fullName evidence="3">Mannosyl-glycoprotein endo-beta-N-acetylglucosamidase</fullName>
    </submittedName>
</protein>
<keyword evidence="1" id="KW-0378">Hydrolase</keyword>